<organism evidence="1 2">
    <name type="scientific">Phasianus colchicus</name>
    <name type="common">Common pheasant</name>
    <dbReference type="NCBI Taxonomy" id="9054"/>
    <lineage>
        <taxon>Eukaryota</taxon>
        <taxon>Metazoa</taxon>
        <taxon>Chordata</taxon>
        <taxon>Craniata</taxon>
        <taxon>Vertebrata</taxon>
        <taxon>Euteleostomi</taxon>
        <taxon>Archelosauria</taxon>
        <taxon>Archosauria</taxon>
        <taxon>Dinosauria</taxon>
        <taxon>Saurischia</taxon>
        <taxon>Theropoda</taxon>
        <taxon>Coelurosauria</taxon>
        <taxon>Aves</taxon>
        <taxon>Neognathae</taxon>
        <taxon>Galloanserae</taxon>
        <taxon>Galliformes</taxon>
        <taxon>Phasianidae</taxon>
        <taxon>Phasianinae</taxon>
        <taxon>Phasianus</taxon>
    </lineage>
</organism>
<proteinExistence type="predicted"/>
<protein>
    <submittedName>
        <fullName evidence="1">Uncharacterized protein</fullName>
    </submittedName>
</protein>
<sequence length="76" mass="8653">MVRHSCRTVTDLLHMAEKQRALGMSKENIKAVIFHFNTLIWDSFVERGDGCKPIGQLTTSKSLHLSSTLSRFPLCY</sequence>
<reference evidence="1" key="2">
    <citation type="submission" date="2025-09" db="UniProtKB">
        <authorList>
            <consortium name="Ensembl"/>
        </authorList>
    </citation>
    <scope>IDENTIFICATION</scope>
</reference>
<evidence type="ECO:0000313" key="1">
    <source>
        <dbReference type="Ensembl" id="ENSPCLP00000005329.1"/>
    </source>
</evidence>
<dbReference type="Ensembl" id="ENSPCLT00000007433.1">
    <property type="protein sequence ID" value="ENSPCLP00000005329.1"/>
    <property type="gene ID" value="ENSPCLG00000004544.1"/>
</dbReference>
<accession>A0A669PBZ6</accession>
<evidence type="ECO:0000313" key="2">
    <source>
        <dbReference type="Proteomes" id="UP000472261"/>
    </source>
</evidence>
<keyword evidence="2" id="KW-1185">Reference proteome</keyword>
<dbReference type="AlphaFoldDB" id="A0A669PBZ6"/>
<name>A0A669PBZ6_PHACC</name>
<dbReference type="Proteomes" id="UP000472261">
    <property type="component" value="Unplaced"/>
</dbReference>
<reference evidence="1" key="1">
    <citation type="submission" date="2025-08" db="UniProtKB">
        <authorList>
            <consortium name="Ensembl"/>
        </authorList>
    </citation>
    <scope>IDENTIFICATION</scope>
</reference>